<organism evidence="2 3">
    <name type="scientific">Candidatus Nealsonbacteria bacterium CG08_land_8_20_14_0_20_43_11</name>
    <dbReference type="NCBI Taxonomy" id="1974706"/>
    <lineage>
        <taxon>Bacteria</taxon>
        <taxon>Candidatus Nealsoniibacteriota</taxon>
    </lineage>
</organism>
<name>A0A2M6T1H8_9BACT</name>
<dbReference type="EMBL" id="PEYE01000004">
    <property type="protein sequence ID" value="PIS39098.1"/>
    <property type="molecule type" value="Genomic_DNA"/>
</dbReference>
<feature type="domain" description="Transposase IS200-like" evidence="1">
    <location>
        <begin position="10"/>
        <end position="159"/>
    </location>
</feature>
<evidence type="ECO:0000313" key="3">
    <source>
        <dbReference type="Proteomes" id="UP000229390"/>
    </source>
</evidence>
<protein>
    <recommendedName>
        <fullName evidence="1">Transposase IS200-like domain-containing protein</fullName>
    </recommendedName>
</protein>
<evidence type="ECO:0000259" key="1">
    <source>
        <dbReference type="SMART" id="SM01321"/>
    </source>
</evidence>
<proteinExistence type="predicted"/>
<dbReference type="GO" id="GO:0003677">
    <property type="term" value="F:DNA binding"/>
    <property type="evidence" value="ECO:0007669"/>
    <property type="project" value="InterPro"/>
</dbReference>
<dbReference type="SMART" id="SM01321">
    <property type="entry name" value="Y1_Tnp"/>
    <property type="match status" value="1"/>
</dbReference>
<reference evidence="3" key="1">
    <citation type="submission" date="2017-09" db="EMBL/GenBank/DDBJ databases">
        <title>Depth-based differentiation of microbial function through sediment-hosted aquifers and enrichment of novel symbionts in the deep terrestrial subsurface.</title>
        <authorList>
            <person name="Probst A.J."/>
            <person name="Ladd B."/>
            <person name="Jarett J.K."/>
            <person name="Geller-Mcgrath D.E."/>
            <person name="Sieber C.M.K."/>
            <person name="Emerson J.B."/>
            <person name="Anantharaman K."/>
            <person name="Thomas B.C."/>
            <person name="Malmstrom R."/>
            <person name="Stieglmeier M."/>
            <person name="Klingl A."/>
            <person name="Woyke T."/>
            <person name="Ryan C.M."/>
            <person name="Banfield J.F."/>
        </authorList>
    </citation>
    <scope>NUCLEOTIDE SEQUENCE [LARGE SCALE GENOMIC DNA]</scope>
</reference>
<dbReference type="InterPro" id="IPR002686">
    <property type="entry name" value="Transposase_17"/>
</dbReference>
<gene>
    <name evidence="2" type="ORF">COT34_00190</name>
</gene>
<dbReference type="GO" id="GO:0004803">
    <property type="term" value="F:transposase activity"/>
    <property type="evidence" value="ECO:0007669"/>
    <property type="project" value="InterPro"/>
</dbReference>
<dbReference type="AlphaFoldDB" id="A0A2M6T1H8"/>
<dbReference type="GO" id="GO:0006313">
    <property type="term" value="P:DNA transposition"/>
    <property type="evidence" value="ECO:0007669"/>
    <property type="project" value="InterPro"/>
</dbReference>
<dbReference type="InterPro" id="IPR036515">
    <property type="entry name" value="Transposase_17_sf"/>
</dbReference>
<dbReference type="SUPFAM" id="SSF143422">
    <property type="entry name" value="Transposase IS200-like"/>
    <property type="match status" value="1"/>
</dbReference>
<dbReference type="Pfam" id="PF01797">
    <property type="entry name" value="Y1_Tnp"/>
    <property type="match status" value="1"/>
</dbReference>
<dbReference type="Gene3D" id="3.30.70.1290">
    <property type="entry name" value="Transposase IS200-like"/>
    <property type="match status" value="1"/>
</dbReference>
<sequence length="248" mass="29248">MVSRKDIIFEKLMPYHIIIRAIDGRNVFDDEIDCYRFIFQMFVGNVGSPAFNLHRKDVVKAAKALLMGEEIPEKLIVAEHQPLVHLLSFVLVVNHSHLVLVPNTENGIPKYIQKLKGGFAKYYNLKHDRRSNLFERPYKIVPIQNNFQADAILGYVNIKNPLDVYQPLWRENGLKNEKEALNFLREYQFSSFPDLFWKRKSRILAPASVQEMYFGEGFESNRTNYENFVRDYLQQKLISNQHLFLEEY</sequence>
<dbReference type="Proteomes" id="UP000229390">
    <property type="component" value="Unassembled WGS sequence"/>
</dbReference>
<evidence type="ECO:0000313" key="2">
    <source>
        <dbReference type="EMBL" id="PIS39098.1"/>
    </source>
</evidence>
<comment type="caution">
    <text evidence="2">The sequence shown here is derived from an EMBL/GenBank/DDBJ whole genome shotgun (WGS) entry which is preliminary data.</text>
</comment>
<dbReference type="PANTHER" id="PTHR34322">
    <property type="entry name" value="TRANSPOSASE, Y1_TNP DOMAIN-CONTAINING"/>
    <property type="match status" value="1"/>
</dbReference>
<dbReference type="PANTHER" id="PTHR34322:SF2">
    <property type="entry name" value="TRANSPOSASE IS200-LIKE DOMAIN-CONTAINING PROTEIN"/>
    <property type="match status" value="1"/>
</dbReference>
<accession>A0A2M6T1H8</accession>